<keyword evidence="4" id="KW-0547">Nucleotide-binding</keyword>
<evidence type="ECO:0000256" key="1">
    <source>
        <dbReference type="ARBA" id="ARBA00004141"/>
    </source>
</evidence>
<dbReference type="GO" id="GO:0005886">
    <property type="term" value="C:plasma membrane"/>
    <property type="evidence" value="ECO:0007669"/>
    <property type="project" value="EnsemblFungi"/>
</dbReference>
<dbReference type="PANTHER" id="PTHR43394">
    <property type="entry name" value="ATP-DEPENDENT PERMEASE MDL1, MITOCHONDRIAL"/>
    <property type="match status" value="1"/>
</dbReference>
<feature type="transmembrane region" description="Helical" evidence="9">
    <location>
        <begin position="171"/>
        <end position="194"/>
    </location>
</feature>
<dbReference type="CDD" id="cd18578">
    <property type="entry name" value="ABC_6TM_Pgp_ABCB1_D2_like"/>
    <property type="match status" value="1"/>
</dbReference>
<feature type="transmembrane region" description="Helical" evidence="9">
    <location>
        <begin position="721"/>
        <end position="747"/>
    </location>
</feature>
<dbReference type="Proteomes" id="UP000000689">
    <property type="component" value="Chromosome 4"/>
</dbReference>
<evidence type="ECO:0000256" key="8">
    <source>
        <dbReference type="SAM" id="MobiDB-lite"/>
    </source>
</evidence>
<dbReference type="GO" id="GO:0000770">
    <property type="term" value="P:peptide pheromone export"/>
    <property type="evidence" value="ECO:0007669"/>
    <property type="project" value="EnsemblFungi"/>
</dbReference>
<evidence type="ECO:0000313" key="13">
    <source>
        <dbReference type="Proteomes" id="UP000000689"/>
    </source>
</evidence>
<evidence type="ECO:0008006" key="14">
    <source>
        <dbReference type="Google" id="ProtNLM"/>
    </source>
</evidence>
<dbReference type="FunFam" id="3.40.50.300:FF:001471">
    <property type="entry name" value="P-loop containing nucleoside triphosphate hydrolase protein"/>
    <property type="match status" value="1"/>
</dbReference>
<feature type="transmembrane region" description="Helical" evidence="9">
    <location>
        <begin position="79"/>
        <end position="100"/>
    </location>
</feature>
<evidence type="ECO:0000259" key="11">
    <source>
        <dbReference type="PROSITE" id="PS50929"/>
    </source>
</evidence>
<feature type="transmembrane region" description="Helical" evidence="9">
    <location>
        <begin position="26"/>
        <end position="48"/>
    </location>
</feature>
<dbReference type="PROSITE" id="PS00211">
    <property type="entry name" value="ABC_TRANSPORTER_1"/>
    <property type="match status" value="2"/>
</dbReference>
<dbReference type="OMA" id="QGLEWID"/>
<keyword evidence="7 9" id="KW-0472">Membrane</keyword>
<dbReference type="GeneID" id="11494840"/>
<evidence type="ECO:0000256" key="2">
    <source>
        <dbReference type="ARBA" id="ARBA00022448"/>
    </source>
</evidence>
<dbReference type="HOGENOM" id="CLU_000604_17_2_1"/>
<keyword evidence="3 9" id="KW-0812">Transmembrane</keyword>
<dbReference type="GO" id="GO:0005743">
    <property type="term" value="C:mitochondrial inner membrane"/>
    <property type="evidence" value="ECO:0007669"/>
    <property type="project" value="TreeGrafter"/>
</dbReference>
<dbReference type="GO" id="GO:0005794">
    <property type="term" value="C:Golgi apparatus"/>
    <property type="evidence" value="ECO:0007669"/>
    <property type="project" value="EnsemblFungi"/>
</dbReference>
<dbReference type="eggNOG" id="KOG0055">
    <property type="taxonomic scope" value="Eukaryota"/>
</dbReference>
<dbReference type="PANTHER" id="PTHR43394:SF15">
    <property type="entry name" value="ALPHA-FACTOR-TRANSPORTING ATPASE"/>
    <property type="match status" value="1"/>
</dbReference>
<feature type="transmembrane region" description="Helical" evidence="9">
    <location>
        <begin position="869"/>
        <end position="889"/>
    </location>
</feature>
<feature type="domain" description="ABC transmembrane type-1" evidence="11">
    <location>
        <begin position="30"/>
        <end position="319"/>
    </location>
</feature>
<dbReference type="OrthoDB" id="6500128at2759"/>
<keyword evidence="13" id="KW-1185">Reference proteome</keyword>
<dbReference type="KEGG" id="ndi:NDAI_0D01540"/>
<dbReference type="GO" id="GO:0015440">
    <property type="term" value="F:ABC-type peptide transporter activity"/>
    <property type="evidence" value="ECO:0007669"/>
    <property type="project" value="EnsemblFungi"/>
</dbReference>
<dbReference type="FunFam" id="3.40.50.300:FF:000604">
    <property type="entry name" value="ABC transporter B family member 28"/>
    <property type="match status" value="1"/>
</dbReference>
<comment type="subcellular location">
    <subcellularLocation>
        <location evidence="1">Membrane</location>
        <topology evidence="1">Multi-pass membrane protein</topology>
    </subcellularLocation>
</comment>
<dbReference type="STRING" id="1071378.G0W9K7"/>
<keyword evidence="6 9" id="KW-1133">Transmembrane helix</keyword>
<evidence type="ECO:0000256" key="4">
    <source>
        <dbReference type="ARBA" id="ARBA00022741"/>
    </source>
</evidence>
<organism evidence="12 13">
    <name type="scientific">Naumovozyma dairenensis (strain ATCC 10597 / BCRC 20456 / CBS 421 / NBRC 0211 / NRRL Y-12639)</name>
    <name type="common">Saccharomyces dairenensis</name>
    <dbReference type="NCBI Taxonomy" id="1071378"/>
    <lineage>
        <taxon>Eukaryota</taxon>
        <taxon>Fungi</taxon>
        <taxon>Dikarya</taxon>
        <taxon>Ascomycota</taxon>
        <taxon>Saccharomycotina</taxon>
        <taxon>Saccharomycetes</taxon>
        <taxon>Saccharomycetales</taxon>
        <taxon>Saccharomycetaceae</taxon>
        <taxon>Naumovozyma</taxon>
    </lineage>
</organism>
<dbReference type="Gene3D" id="3.40.50.300">
    <property type="entry name" value="P-loop containing nucleotide triphosphate hydrolases"/>
    <property type="match status" value="2"/>
</dbReference>
<dbReference type="InterPro" id="IPR039421">
    <property type="entry name" value="Type_1_exporter"/>
</dbReference>
<dbReference type="PROSITE" id="PS50929">
    <property type="entry name" value="ABC_TM1F"/>
    <property type="match status" value="2"/>
</dbReference>
<reference evidence="12 13" key="1">
    <citation type="journal article" date="2011" name="Proc. Natl. Acad. Sci. U.S.A.">
        <title>Evolutionary erosion of yeast sex chromosomes by mating-type switching accidents.</title>
        <authorList>
            <person name="Gordon J.L."/>
            <person name="Armisen D."/>
            <person name="Proux-Wera E."/>
            <person name="Oheigeartaigh S.S."/>
            <person name="Byrne K.P."/>
            <person name="Wolfe K.H."/>
        </authorList>
    </citation>
    <scope>NUCLEOTIDE SEQUENCE [LARGE SCALE GENOMIC DNA]</scope>
    <source>
        <strain evidence="13">ATCC 10597 / BCRC 20456 / CBS 421 / NBRC 0211 / NRRL Y-12639</strain>
    </source>
</reference>
<evidence type="ECO:0000259" key="10">
    <source>
        <dbReference type="PROSITE" id="PS50893"/>
    </source>
</evidence>
<evidence type="ECO:0000256" key="5">
    <source>
        <dbReference type="ARBA" id="ARBA00022840"/>
    </source>
</evidence>
<dbReference type="InterPro" id="IPR011527">
    <property type="entry name" value="ABC1_TM_dom"/>
</dbReference>
<feature type="transmembrane region" description="Helical" evidence="9">
    <location>
        <begin position="844"/>
        <end position="863"/>
    </location>
</feature>
<dbReference type="InterPro" id="IPR003439">
    <property type="entry name" value="ABC_transporter-like_ATP-bd"/>
</dbReference>
<dbReference type="GO" id="GO:0090374">
    <property type="term" value="P:oligopeptide export from mitochondrion"/>
    <property type="evidence" value="ECO:0007669"/>
    <property type="project" value="TreeGrafter"/>
</dbReference>
<feature type="transmembrane region" description="Helical" evidence="9">
    <location>
        <begin position="767"/>
        <end position="788"/>
    </location>
</feature>
<evidence type="ECO:0000256" key="7">
    <source>
        <dbReference type="ARBA" id="ARBA00023136"/>
    </source>
</evidence>
<name>G0W9K7_NAUDC</name>
<sequence>MKILEVFKRYYKHHIYMHVDLKKDKYLICLIIISTIANGLVPAITSILTGRVFDLLSNIGQFHSMNEILSELTIRSMSIMALAAACLPVMWISISSWMSLGERQGFAIRKRLLNEYLVKPMEWYDCHDKLLGDFTQVNRCVEELRSSSAEASAITFQNFVAMLALIGTSFYYSWSLTLIILCSAPLIILFAILFSHMIHKYTELENSETGKAAQLLNWSMNSAQLVKLYCTQAYEIHSFKELVGQCNDLFIKSCFYVSANTSILRFLSLSMFVQGFWFGAIMVKKGKLSIKDVITCFHSCLMLGSTLNNTLQQIVVLQKGDVALKKILDFISFSQRSPSLEPPYEPSVPISNGEISFQNISFAYPTRPHQTVLKDVSITFQPGRSTFIIGKSGSGKSTLANLLLKFYNDYQGSIKIGNTNVKKINKNWLFENITVVEQRCTLFNDTLRNNLLLGISNSNQKVEQDDIEISQRLKDACRIAMLEELIRELPDGLDTIIGAGGVSLSGGQQQRVAIARAYIKDSSVLILDEAVSALDIIHRELIMKAIKNWRSGKTTIILTHDLSQLDYDDFLYVFEDGEVKESGYQQALLQDEKTIFSKLYDIQMRKHMSYSPSESTIVETPGDEKKRFSSTNTSTSTSYEVDTPISKENKMSFSTGRDSWSENVKLSDVHRTQRKRIYLPENNKKKCVDPEKALIKIDEKKVMPLGQIIKRMLRTIRQKKLLSFGIFWSLIAGATNPIFSYCFSYLLNGIVPMTNGQYRSQLYLLKWSFIVLGISAADAISNFLKSYILGYCSELWIMDLRNEAMAAIMNKRLDWFSKEENKSSELSALLLNDLRDLRSLVSEFLSAMTTFIVVSLVGLIWALVSGWKLSLVCISMFPLIILVSGIYGSTLQRYETMYKTAVAELENHEYEIMTKIKTIRYLQASKYFIKNYKVLENNLKKIAHKRSIATGFGISITNTIAVCIQSILYYYGLRLVFKGEYSSKKMFETFTLLLFTIISCTSLVSQIPDISRGQRAASWLYRILDESDDNKESVDSGSRSADIIISGNTNSVPLISIKNLRFSYPSAQTVEIYKNITLHVTSSQKTIGIVGESGSGKSTLMYLLTKLYKTPANSIYIDGTDVNEWDTLKLRKQISVVEQNPTLFEGTVRDNLVYGTLNDISEIEIYDVLKYLGIYEFIENLPMGLDSRIDTKLVSGGQAQRLCIARALLRKPTILILDECTSALDAASAHLINNLVKNGLPTVLTIVITHSKQMMEACNSLAVIKDGRLAEQGNFAELMKNNSELRRIINELD</sequence>
<dbReference type="InterPro" id="IPR027417">
    <property type="entry name" value="P-loop_NTPase"/>
</dbReference>
<dbReference type="GO" id="GO:0005524">
    <property type="term" value="F:ATP binding"/>
    <property type="evidence" value="ECO:0007669"/>
    <property type="project" value="UniProtKB-KW"/>
</dbReference>
<dbReference type="InterPro" id="IPR036640">
    <property type="entry name" value="ABC1_TM_sf"/>
</dbReference>
<dbReference type="SMART" id="SM00382">
    <property type="entry name" value="AAA"/>
    <property type="match status" value="2"/>
</dbReference>
<keyword evidence="5" id="KW-0067">ATP-binding</keyword>
<dbReference type="GO" id="GO:0016887">
    <property type="term" value="F:ATP hydrolysis activity"/>
    <property type="evidence" value="ECO:0007669"/>
    <property type="project" value="InterPro"/>
</dbReference>
<keyword evidence="2" id="KW-0813">Transport</keyword>
<feature type="transmembrane region" description="Helical" evidence="9">
    <location>
        <begin position="263"/>
        <end position="283"/>
    </location>
</feature>
<dbReference type="GO" id="GO:0043332">
    <property type="term" value="C:mating projection tip"/>
    <property type="evidence" value="ECO:0007669"/>
    <property type="project" value="EnsemblFungi"/>
</dbReference>
<feature type="domain" description="ABC transmembrane type-1" evidence="11">
    <location>
        <begin position="724"/>
        <end position="1012"/>
    </location>
</feature>
<dbReference type="EMBL" id="HE580270">
    <property type="protein sequence ID" value="CCD24468.1"/>
    <property type="molecule type" value="Genomic_DNA"/>
</dbReference>
<feature type="domain" description="ABC transporter" evidence="10">
    <location>
        <begin position="1055"/>
        <end position="1291"/>
    </location>
</feature>
<dbReference type="InterPro" id="IPR003593">
    <property type="entry name" value="AAA+_ATPase"/>
</dbReference>
<dbReference type="Pfam" id="PF00005">
    <property type="entry name" value="ABC_tran"/>
    <property type="match status" value="2"/>
</dbReference>
<evidence type="ECO:0000256" key="6">
    <source>
        <dbReference type="ARBA" id="ARBA00022989"/>
    </source>
</evidence>
<evidence type="ECO:0000313" key="12">
    <source>
        <dbReference type="EMBL" id="CCD24468.1"/>
    </source>
</evidence>
<dbReference type="CDD" id="cd18577">
    <property type="entry name" value="ABC_6TM_Pgp_ABCB1_D1_like"/>
    <property type="match status" value="1"/>
</dbReference>
<feature type="domain" description="ABC transporter" evidence="10">
    <location>
        <begin position="355"/>
        <end position="601"/>
    </location>
</feature>
<dbReference type="PROSITE" id="PS50893">
    <property type="entry name" value="ABC_TRANSPORTER_2"/>
    <property type="match status" value="2"/>
</dbReference>
<dbReference type="Pfam" id="PF00664">
    <property type="entry name" value="ABC_membrane"/>
    <property type="match status" value="2"/>
</dbReference>
<dbReference type="InterPro" id="IPR017871">
    <property type="entry name" value="ABC_transporter-like_CS"/>
</dbReference>
<dbReference type="RefSeq" id="XP_003669711.1">
    <property type="nucleotide sequence ID" value="XM_003669663.1"/>
</dbReference>
<feature type="transmembrane region" description="Helical" evidence="9">
    <location>
        <begin position="948"/>
        <end position="971"/>
    </location>
</feature>
<dbReference type="SUPFAM" id="SSF90123">
    <property type="entry name" value="ABC transporter transmembrane region"/>
    <property type="match status" value="2"/>
</dbReference>
<protein>
    <recommendedName>
        <fullName evidence="14">Alpha-factor-transporting ATPase</fullName>
    </recommendedName>
</protein>
<feature type="region of interest" description="Disordered" evidence="8">
    <location>
        <begin position="611"/>
        <end position="641"/>
    </location>
</feature>
<proteinExistence type="predicted"/>
<dbReference type="Gene3D" id="1.20.1560.10">
    <property type="entry name" value="ABC transporter type 1, transmembrane domain"/>
    <property type="match status" value="2"/>
</dbReference>
<feature type="compositionally biased region" description="Low complexity" evidence="8">
    <location>
        <begin position="629"/>
        <end position="638"/>
    </location>
</feature>
<evidence type="ECO:0000256" key="9">
    <source>
        <dbReference type="SAM" id="Phobius"/>
    </source>
</evidence>
<evidence type="ECO:0000256" key="3">
    <source>
        <dbReference type="ARBA" id="ARBA00022692"/>
    </source>
</evidence>
<accession>G0W9K7</accession>
<gene>
    <name evidence="12" type="primary">NDAI0D01540</name>
    <name evidence="12" type="ordered locus">NDAI_0D01540</name>
</gene>
<dbReference type="GO" id="GO:0015421">
    <property type="term" value="F:ABC-type oligopeptide transporter activity"/>
    <property type="evidence" value="ECO:0007669"/>
    <property type="project" value="TreeGrafter"/>
</dbReference>
<dbReference type="SUPFAM" id="SSF52540">
    <property type="entry name" value="P-loop containing nucleoside triphosphate hydrolases"/>
    <property type="match status" value="2"/>
</dbReference>